<dbReference type="Proteomes" id="UP000245207">
    <property type="component" value="Unassembled WGS sequence"/>
</dbReference>
<reference evidence="11 12" key="1">
    <citation type="journal article" date="2018" name="Mol. Plant">
        <title>The genome of Artemisia annua provides insight into the evolution of Asteraceae family and artemisinin biosynthesis.</title>
        <authorList>
            <person name="Shen Q."/>
            <person name="Zhang L."/>
            <person name="Liao Z."/>
            <person name="Wang S."/>
            <person name="Yan T."/>
            <person name="Shi P."/>
            <person name="Liu M."/>
            <person name="Fu X."/>
            <person name="Pan Q."/>
            <person name="Wang Y."/>
            <person name="Lv Z."/>
            <person name="Lu X."/>
            <person name="Zhang F."/>
            <person name="Jiang W."/>
            <person name="Ma Y."/>
            <person name="Chen M."/>
            <person name="Hao X."/>
            <person name="Li L."/>
            <person name="Tang Y."/>
            <person name="Lv G."/>
            <person name="Zhou Y."/>
            <person name="Sun X."/>
            <person name="Brodelius P.E."/>
            <person name="Rose J.K.C."/>
            <person name="Tang K."/>
        </authorList>
    </citation>
    <scope>NUCLEOTIDE SEQUENCE [LARGE SCALE GENOMIC DNA]</scope>
    <source>
        <strain evidence="12">cv. Huhao1</strain>
        <tissue evidence="11">Leaf</tissue>
    </source>
</reference>
<dbReference type="Gene3D" id="1.10.510.10">
    <property type="entry name" value="Transferase(Phosphotransferase) domain 1"/>
    <property type="match status" value="2"/>
</dbReference>
<dbReference type="InterPro" id="IPR000719">
    <property type="entry name" value="Prot_kinase_dom"/>
</dbReference>
<dbReference type="GO" id="GO:0006952">
    <property type="term" value="P:defense response"/>
    <property type="evidence" value="ECO:0007669"/>
    <property type="project" value="UniProtKB-KW"/>
</dbReference>
<evidence type="ECO:0000313" key="12">
    <source>
        <dbReference type="Proteomes" id="UP000245207"/>
    </source>
</evidence>
<dbReference type="GO" id="GO:0030246">
    <property type="term" value="F:carbohydrate binding"/>
    <property type="evidence" value="ECO:0007669"/>
    <property type="project" value="UniProtKB-KW"/>
</dbReference>
<dbReference type="CDD" id="cd14066">
    <property type="entry name" value="STKc_IRAK"/>
    <property type="match status" value="1"/>
</dbReference>
<dbReference type="GO" id="GO:0005886">
    <property type="term" value="C:plasma membrane"/>
    <property type="evidence" value="ECO:0007669"/>
    <property type="project" value="UniProtKB-SubCell"/>
</dbReference>
<keyword evidence="8" id="KW-0067">ATP-binding</keyword>
<gene>
    <name evidence="11" type="ORF">CTI12_AA458390</name>
</gene>
<dbReference type="Gene3D" id="3.30.200.20">
    <property type="entry name" value="Phosphorylase Kinase, domain 1"/>
    <property type="match status" value="2"/>
</dbReference>
<dbReference type="PROSITE" id="PS50011">
    <property type="entry name" value="PROTEIN_KINASE_DOM"/>
    <property type="match status" value="2"/>
</dbReference>
<comment type="catalytic activity">
    <reaction evidence="7">
        <text>L-seryl-[protein] + ATP = O-phospho-L-seryl-[protein] + ADP + H(+)</text>
        <dbReference type="Rhea" id="RHEA:17989"/>
        <dbReference type="Rhea" id="RHEA-COMP:9863"/>
        <dbReference type="Rhea" id="RHEA-COMP:11604"/>
        <dbReference type="ChEBI" id="CHEBI:15378"/>
        <dbReference type="ChEBI" id="CHEBI:29999"/>
        <dbReference type="ChEBI" id="CHEBI:30616"/>
        <dbReference type="ChEBI" id="CHEBI:83421"/>
        <dbReference type="ChEBI" id="CHEBI:456216"/>
        <dbReference type="EC" id="2.7.11.1"/>
    </reaction>
</comment>
<dbReference type="PANTHER" id="PTHR45621">
    <property type="entry name" value="OS01G0588500 PROTEIN-RELATED"/>
    <property type="match status" value="1"/>
</dbReference>
<evidence type="ECO:0000256" key="9">
    <source>
        <dbReference type="SAM" id="MobiDB-lite"/>
    </source>
</evidence>
<dbReference type="GO" id="GO:0005524">
    <property type="term" value="F:ATP binding"/>
    <property type="evidence" value="ECO:0007669"/>
    <property type="project" value="UniProtKB-UniRule"/>
</dbReference>
<evidence type="ECO:0000256" key="5">
    <source>
        <dbReference type="ARBA" id="ARBA00023136"/>
    </source>
</evidence>
<keyword evidence="12" id="KW-1185">Reference proteome</keyword>
<evidence type="ECO:0000256" key="6">
    <source>
        <dbReference type="ARBA" id="ARBA00047899"/>
    </source>
</evidence>
<feature type="region of interest" description="Disordered" evidence="9">
    <location>
        <begin position="613"/>
        <end position="632"/>
    </location>
</feature>
<feature type="binding site" evidence="8">
    <location>
        <position position="108"/>
    </location>
    <ligand>
        <name>ATP</name>
        <dbReference type="ChEBI" id="CHEBI:30616"/>
    </ligand>
</feature>
<comment type="caution">
    <text evidence="11">The sequence shown here is derived from an EMBL/GenBank/DDBJ whole genome shotgun (WGS) entry which is preliminary data.</text>
</comment>
<evidence type="ECO:0000256" key="2">
    <source>
        <dbReference type="ARBA" id="ARBA00022475"/>
    </source>
</evidence>
<comment type="catalytic activity">
    <reaction evidence="6">
        <text>L-threonyl-[protein] + ATP = O-phospho-L-threonyl-[protein] + ADP + H(+)</text>
        <dbReference type="Rhea" id="RHEA:46608"/>
        <dbReference type="Rhea" id="RHEA-COMP:11060"/>
        <dbReference type="Rhea" id="RHEA-COMP:11605"/>
        <dbReference type="ChEBI" id="CHEBI:15378"/>
        <dbReference type="ChEBI" id="CHEBI:30013"/>
        <dbReference type="ChEBI" id="CHEBI:30616"/>
        <dbReference type="ChEBI" id="CHEBI:61977"/>
        <dbReference type="ChEBI" id="CHEBI:456216"/>
        <dbReference type="EC" id="2.7.11.1"/>
    </reaction>
</comment>
<evidence type="ECO:0000256" key="4">
    <source>
        <dbReference type="ARBA" id="ARBA00022821"/>
    </source>
</evidence>
<dbReference type="InterPro" id="IPR050823">
    <property type="entry name" value="Plant_Ser_Thr_Prot_Kinase"/>
</dbReference>
<keyword evidence="4" id="KW-0611">Plant defense</keyword>
<keyword evidence="11" id="KW-0430">Lectin</keyword>
<comment type="subcellular location">
    <subcellularLocation>
        <location evidence="1">Cell membrane</location>
    </subcellularLocation>
</comment>
<name>A0A2U1LSS0_ARTAN</name>
<dbReference type="OrthoDB" id="4062651at2759"/>
<dbReference type="InterPro" id="IPR011009">
    <property type="entry name" value="Kinase-like_dom_sf"/>
</dbReference>
<organism evidence="11 12">
    <name type="scientific">Artemisia annua</name>
    <name type="common">Sweet wormwood</name>
    <dbReference type="NCBI Taxonomy" id="35608"/>
    <lineage>
        <taxon>Eukaryota</taxon>
        <taxon>Viridiplantae</taxon>
        <taxon>Streptophyta</taxon>
        <taxon>Embryophyta</taxon>
        <taxon>Tracheophyta</taxon>
        <taxon>Spermatophyta</taxon>
        <taxon>Magnoliopsida</taxon>
        <taxon>eudicotyledons</taxon>
        <taxon>Gunneridae</taxon>
        <taxon>Pentapetalae</taxon>
        <taxon>asterids</taxon>
        <taxon>campanulids</taxon>
        <taxon>Asterales</taxon>
        <taxon>Asteraceae</taxon>
        <taxon>Asteroideae</taxon>
        <taxon>Anthemideae</taxon>
        <taxon>Artemisiinae</taxon>
        <taxon>Artemisia</taxon>
    </lineage>
</organism>
<dbReference type="PROSITE" id="PS00107">
    <property type="entry name" value="PROTEIN_KINASE_ATP"/>
    <property type="match status" value="1"/>
</dbReference>
<protein>
    <submittedName>
        <fullName evidence="11">Concanavalin A-like lectin/glucanase superfamily</fullName>
    </submittedName>
</protein>
<keyword evidence="8" id="KW-0547">Nucleotide-binding</keyword>
<feature type="domain" description="Protein kinase" evidence="10">
    <location>
        <begin position="1"/>
        <end position="330"/>
    </location>
</feature>
<dbReference type="SUPFAM" id="SSF56112">
    <property type="entry name" value="Protein kinase-like (PK-like)"/>
    <property type="match status" value="2"/>
</dbReference>
<keyword evidence="2" id="KW-1003">Cell membrane</keyword>
<evidence type="ECO:0000256" key="1">
    <source>
        <dbReference type="ARBA" id="ARBA00004236"/>
    </source>
</evidence>
<evidence type="ECO:0000259" key="10">
    <source>
        <dbReference type="PROSITE" id="PS50011"/>
    </source>
</evidence>
<dbReference type="AlphaFoldDB" id="A0A2U1LSS0"/>
<dbReference type="GO" id="GO:0004674">
    <property type="term" value="F:protein serine/threonine kinase activity"/>
    <property type="evidence" value="ECO:0007669"/>
    <property type="project" value="UniProtKB-EC"/>
</dbReference>
<dbReference type="STRING" id="35608.A0A2U1LSS0"/>
<evidence type="ECO:0000256" key="8">
    <source>
        <dbReference type="PROSITE-ProRule" id="PRU10141"/>
    </source>
</evidence>
<evidence type="ECO:0000256" key="3">
    <source>
        <dbReference type="ARBA" id="ARBA00022553"/>
    </source>
</evidence>
<keyword evidence="5" id="KW-0472">Membrane</keyword>
<dbReference type="FunFam" id="1.10.510.10:FF:000715">
    <property type="entry name" value="Serine/threonine-protein kinase PCRK2"/>
    <property type="match status" value="1"/>
</dbReference>
<feature type="domain" description="Protein kinase" evidence="10">
    <location>
        <begin position="337"/>
        <end position="611"/>
    </location>
</feature>
<evidence type="ECO:0000256" key="7">
    <source>
        <dbReference type="ARBA" id="ARBA00048679"/>
    </source>
</evidence>
<dbReference type="EMBL" id="PKPP01007930">
    <property type="protein sequence ID" value="PWA52040.1"/>
    <property type="molecule type" value="Genomic_DNA"/>
</dbReference>
<evidence type="ECO:0000313" key="11">
    <source>
        <dbReference type="EMBL" id="PWA52040.1"/>
    </source>
</evidence>
<dbReference type="Pfam" id="PF00069">
    <property type="entry name" value="Pkinase"/>
    <property type="match status" value="2"/>
</dbReference>
<proteinExistence type="predicted"/>
<dbReference type="InterPro" id="IPR017441">
    <property type="entry name" value="Protein_kinase_ATP_BS"/>
</dbReference>
<accession>A0A2U1LSS0</accession>
<sequence>MVFHFRCFSIGYVTHDDTNERSVDNFYTAPSQLELRPDGSTPILQKEYVSSLDVRSSNLRVFTPDELKKATKKYDQSTFLGEGGFGSVHKGVIKRLEHPFDSIHVAVKRCKRGRKATNSKAPLSWGIRLKIAKDAATGLTYLHEGAGVDRQTIFRDFKPSNILLDSQMNAKLSDFGFVREGPRDGRTHISTAVVGTKGYAAPEYVQTGHLTAKVDVWSYGIFIEELITSRRPSAQNNSERTLKSMSWICCCSGSEKLNLCFIFSNREEREEGSKTPTKSLSVLSFTSLFTGRSWTNSQAVSDASESMERPNMPSFSQRSSNLKVFTFSELKSATNGFSRSAKIGEGGFGCVYMGSIKSPQDPTKKIQVAGHKEWVTEVNVLGIVDHPNLVKLVGYCAEDDERGIQRLLVYEYMPNGSVEDHLSSRTEKPLSWAMRLKIAQDAARGLTYLHEEMGFQIIFRDFKSSNILLDDQWNGKLSDFGLARLGPQEGLTHVSTAVVGTMGYAAPEYIQTGRLRSQSDVWSYGVFLYELITGRRPLDKNRPKNEQKLLEWVKPYLDSKKFRLIVDTRLQGKYSMRAAQKLSIIANKCLAKNPKARPKMSEVLEMVNQIIGAPSEGTSPRPPTPKSPVHVVPSVQPIEPEKVFVEPTEEKKTSEDAPRQCKRTTYDRCFNEKGVTGRLVNVVLTLLYDCKGSRVIDVVRGKGHCLHTLEQLLKDVSLCKI</sequence>
<keyword evidence="3" id="KW-0597">Phosphoprotein</keyword>